<dbReference type="GO" id="GO:0005524">
    <property type="term" value="F:ATP binding"/>
    <property type="evidence" value="ECO:0007669"/>
    <property type="project" value="InterPro"/>
</dbReference>
<dbReference type="VEuPathDB" id="VectorBase:HLOH_042481"/>
<dbReference type="AlphaFoldDB" id="A0A9J6GXD4"/>
<evidence type="ECO:0000313" key="8">
    <source>
        <dbReference type="EMBL" id="KAH9379891.1"/>
    </source>
</evidence>
<accession>A0A9J6GXD4</accession>
<feature type="domain" description="ABC transporter" evidence="7">
    <location>
        <begin position="54"/>
        <end position="148"/>
    </location>
</feature>
<dbReference type="InterPro" id="IPR003439">
    <property type="entry name" value="ABC_transporter-like_ATP-bd"/>
</dbReference>
<evidence type="ECO:0000256" key="1">
    <source>
        <dbReference type="ARBA" id="ARBA00004141"/>
    </source>
</evidence>
<comment type="similarity">
    <text evidence="2">Belongs to the ABC transporter superfamily. ABCG family. Eye pigment precursor importer (TC 3.A.1.204) subfamily.</text>
</comment>
<evidence type="ECO:0000313" key="9">
    <source>
        <dbReference type="Proteomes" id="UP000821853"/>
    </source>
</evidence>
<protein>
    <recommendedName>
        <fullName evidence="7">ABC transporter domain-containing protein</fullName>
    </recommendedName>
</protein>
<keyword evidence="3" id="KW-0813">Transport</keyword>
<dbReference type="PANTHER" id="PTHR48041:SF78">
    <property type="entry name" value="ABC TRANSPORTER EXPRESSED IN TRACHEA, ISOFORM A"/>
    <property type="match status" value="1"/>
</dbReference>
<keyword evidence="9" id="KW-1185">Reference proteome</keyword>
<sequence length="203" mass="22829">MIKGHCEIGDIQSDYRTDIGVRNFESVNLKWKNLTYSVKEGKLYVVPGRKMLVENLSGEAQSGTLTAIMGPSGAGKTTLLNLLTGFYDKDYDGEVQINGFVRDQALFNKQSCYVMQEDRLLPALTVHEAIAMSVELRMPYVNATEKAHKSWEGPQNEVEINLTNFAAFAHKAKAMTLRFTRVLPAELYAFFMSFWVEADAIMV</sequence>
<evidence type="ECO:0000256" key="5">
    <source>
        <dbReference type="ARBA" id="ARBA00022989"/>
    </source>
</evidence>
<gene>
    <name evidence="8" type="ORF">HPB48_013795</name>
</gene>
<organism evidence="8 9">
    <name type="scientific">Haemaphysalis longicornis</name>
    <name type="common">Bush tick</name>
    <dbReference type="NCBI Taxonomy" id="44386"/>
    <lineage>
        <taxon>Eukaryota</taxon>
        <taxon>Metazoa</taxon>
        <taxon>Ecdysozoa</taxon>
        <taxon>Arthropoda</taxon>
        <taxon>Chelicerata</taxon>
        <taxon>Arachnida</taxon>
        <taxon>Acari</taxon>
        <taxon>Parasitiformes</taxon>
        <taxon>Ixodida</taxon>
        <taxon>Ixodoidea</taxon>
        <taxon>Ixodidae</taxon>
        <taxon>Haemaphysalinae</taxon>
        <taxon>Haemaphysalis</taxon>
    </lineage>
</organism>
<comment type="subcellular location">
    <subcellularLocation>
        <location evidence="1">Membrane</location>
        <topology evidence="1">Multi-pass membrane protein</topology>
    </subcellularLocation>
</comment>
<evidence type="ECO:0000259" key="7">
    <source>
        <dbReference type="Pfam" id="PF00005"/>
    </source>
</evidence>
<proteinExistence type="inferred from homology"/>
<dbReference type="SUPFAM" id="SSF52540">
    <property type="entry name" value="P-loop containing nucleoside triphosphate hydrolases"/>
    <property type="match status" value="1"/>
</dbReference>
<dbReference type="PANTHER" id="PTHR48041">
    <property type="entry name" value="ABC TRANSPORTER G FAMILY MEMBER 28"/>
    <property type="match status" value="1"/>
</dbReference>
<dbReference type="EMBL" id="JABSTR010000010">
    <property type="protein sequence ID" value="KAH9379891.1"/>
    <property type="molecule type" value="Genomic_DNA"/>
</dbReference>
<dbReference type="Pfam" id="PF00005">
    <property type="entry name" value="ABC_tran"/>
    <property type="match status" value="1"/>
</dbReference>
<dbReference type="Gene3D" id="3.40.50.300">
    <property type="entry name" value="P-loop containing nucleotide triphosphate hydrolases"/>
    <property type="match status" value="1"/>
</dbReference>
<evidence type="ECO:0000256" key="6">
    <source>
        <dbReference type="ARBA" id="ARBA00023136"/>
    </source>
</evidence>
<dbReference type="InterPro" id="IPR050352">
    <property type="entry name" value="ABCG_transporters"/>
</dbReference>
<dbReference type="OrthoDB" id="6716308at2759"/>
<dbReference type="GO" id="GO:0005886">
    <property type="term" value="C:plasma membrane"/>
    <property type="evidence" value="ECO:0007669"/>
    <property type="project" value="TreeGrafter"/>
</dbReference>
<name>A0A9J6GXD4_HAELO</name>
<reference evidence="8 9" key="1">
    <citation type="journal article" date="2020" name="Cell">
        <title>Large-Scale Comparative Analyses of Tick Genomes Elucidate Their Genetic Diversity and Vector Capacities.</title>
        <authorList>
            <consortium name="Tick Genome and Microbiome Consortium (TIGMIC)"/>
            <person name="Jia N."/>
            <person name="Wang J."/>
            <person name="Shi W."/>
            <person name="Du L."/>
            <person name="Sun Y."/>
            <person name="Zhan W."/>
            <person name="Jiang J.F."/>
            <person name="Wang Q."/>
            <person name="Zhang B."/>
            <person name="Ji P."/>
            <person name="Bell-Sakyi L."/>
            <person name="Cui X.M."/>
            <person name="Yuan T.T."/>
            <person name="Jiang B.G."/>
            <person name="Yang W.F."/>
            <person name="Lam T.T."/>
            <person name="Chang Q.C."/>
            <person name="Ding S.J."/>
            <person name="Wang X.J."/>
            <person name="Zhu J.G."/>
            <person name="Ruan X.D."/>
            <person name="Zhao L."/>
            <person name="Wei J.T."/>
            <person name="Ye R.Z."/>
            <person name="Que T.C."/>
            <person name="Du C.H."/>
            <person name="Zhou Y.H."/>
            <person name="Cheng J.X."/>
            <person name="Dai P.F."/>
            <person name="Guo W.B."/>
            <person name="Han X.H."/>
            <person name="Huang E.J."/>
            <person name="Li L.F."/>
            <person name="Wei W."/>
            <person name="Gao Y.C."/>
            <person name="Liu J.Z."/>
            <person name="Shao H.Z."/>
            <person name="Wang X."/>
            <person name="Wang C.C."/>
            <person name="Yang T.C."/>
            <person name="Huo Q.B."/>
            <person name="Li W."/>
            <person name="Chen H.Y."/>
            <person name="Chen S.E."/>
            <person name="Zhou L.G."/>
            <person name="Ni X.B."/>
            <person name="Tian J.H."/>
            <person name="Sheng Y."/>
            <person name="Liu T."/>
            <person name="Pan Y.S."/>
            <person name="Xia L.Y."/>
            <person name="Li J."/>
            <person name="Zhao F."/>
            <person name="Cao W.C."/>
        </authorList>
    </citation>
    <scope>NUCLEOTIDE SEQUENCE [LARGE SCALE GENOMIC DNA]</scope>
    <source>
        <strain evidence="8">HaeL-2018</strain>
    </source>
</reference>
<dbReference type="GO" id="GO:0016887">
    <property type="term" value="F:ATP hydrolysis activity"/>
    <property type="evidence" value="ECO:0007669"/>
    <property type="project" value="InterPro"/>
</dbReference>
<dbReference type="GO" id="GO:0042626">
    <property type="term" value="F:ATPase-coupled transmembrane transporter activity"/>
    <property type="evidence" value="ECO:0007669"/>
    <property type="project" value="TreeGrafter"/>
</dbReference>
<evidence type="ECO:0000256" key="3">
    <source>
        <dbReference type="ARBA" id="ARBA00022448"/>
    </source>
</evidence>
<comment type="caution">
    <text evidence="8">The sequence shown here is derived from an EMBL/GenBank/DDBJ whole genome shotgun (WGS) entry which is preliminary data.</text>
</comment>
<keyword evidence="6" id="KW-0472">Membrane</keyword>
<dbReference type="InterPro" id="IPR027417">
    <property type="entry name" value="P-loop_NTPase"/>
</dbReference>
<evidence type="ECO:0000256" key="2">
    <source>
        <dbReference type="ARBA" id="ARBA00005814"/>
    </source>
</evidence>
<dbReference type="Proteomes" id="UP000821853">
    <property type="component" value="Chromosome 8"/>
</dbReference>
<keyword evidence="4" id="KW-0812">Transmembrane</keyword>
<keyword evidence="5" id="KW-1133">Transmembrane helix</keyword>
<evidence type="ECO:0000256" key="4">
    <source>
        <dbReference type="ARBA" id="ARBA00022692"/>
    </source>
</evidence>